<dbReference type="RefSeq" id="WP_200354471.1">
    <property type="nucleotide sequence ID" value="NZ_JAENIL010000007.1"/>
</dbReference>
<feature type="domain" description="N-acetyltransferase" evidence="1">
    <location>
        <begin position="25"/>
        <end position="159"/>
    </location>
</feature>
<reference evidence="2" key="1">
    <citation type="submission" date="2021-01" db="EMBL/GenBank/DDBJ databases">
        <title>Modified the classification status of verrucomicrobia.</title>
        <authorList>
            <person name="Feng X."/>
        </authorList>
    </citation>
    <scope>NUCLEOTIDE SEQUENCE</scope>
    <source>
        <strain evidence="2">KCTC 13126</strain>
    </source>
</reference>
<protein>
    <submittedName>
        <fullName evidence="2">GNAT family N-acetyltransferase</fullName>
    </submittedName>
</protein>
<evidence type="ECO:0000313" key="3">
    <source>
        <dbReference type="Proteomes" id="UP000617628"/>
    </source>
</evidence>
<dbReference type="Gene3D" id="3.40.630.30">
    <property type="match status" value="1"/>
</dbReference>
<dbReference type="GO" id="GO:0016747">
    <property type="term" value="F:acyltransferase activity, transferring groups other than amino-acyl groups"/>
    <property type="evidence" value="ECO:0007669"/>
    <property type="project" value="InterPro"/>
</dbReference>
<dbReference type="Pfam" id="PF00583">
    <property type="entry name" value="Acetyltransf_1"/>
    <property type="match status" value="1"/>
</dbReference>
<accession>A0A934RSW6</accession>
<evidence type="ECO:0000259" key="1">
    <source>
        <dbReference type="PROSITE" id="PS51186"/>
    </source>
</evidence>
<comment type="caution">
    <text evidence="2">The sequence shown here is derived from an EMBL/GenBank/DDBJ whole genome shotgun (WGS) entry which is preliminary data.</text>
</comment>
<gene>
    <name evidence="2" type="ORF">JIN87_05220</name>
</gene>
<organism evidence="2 3">
    <name type="scientific">Pelagicoccus mobilis</name>
    <dbReference type="NCBI Taxonomy" id="415221"/>
    <lineage>
        <taxon>Bacteria</taxon>
        <taxon>Pseudomonadati</taxon>
        <taxon>Verrucomicrobiota</taxon>
        <taxon>Opitutia</taxon>
        <taxon>Puniceicoccales</taxon>
        <taxon>Pelagicoccaceae</taxon>
        <taxon>Pelagicoccus</taxon>
    </lineage>
</organism>
<dbReference type="EMBL" id="JAENIL010000007">
    <property type="protein sequence ID" value="MBK1876257.1"/>
    <property type="molecule type" value="Genomic_DNA"/>
</dbReference>
<dbReference type="PROSITE" id="PS51186">
    <property type="entry name" value="GNAT"/>
    <property type="match status" value="1"/>
</dbReference>
<keyword evidence="3" id="KW-1185">Reference proteome</keyword>
<name>A0A934RSW6_9BACT</name>
<dbReference type="InterPro" id="IPR000182">
    <property type="entry name" value="GNAT_dom"/>
</dbReference>
<evidence type="ECO:0000313" key="2">
    <source>
        <dbReference type="EMBL" id="MBK1876257.1"/>
    </source>
</evidence>
<sequence>MTDMLVKLYGETRHSRADDLAKQGFKINRALGADRVKITRFIKASFPESAEGWAAEAEVSLTQQPSSCMIATLDHKVVGFCCYDATAKGMLGPIGVSEECRGKGVAKELILQSLEAMKHAGYAYAVIGWVSSEAFYEKVCGAITIPDSFPGVYSLLVDQ</sequence>
<dbReference type="InterPro" id="IPR016181">
    <property type="entry name" value="Acyl_CoA_acyltransferase"/>
</dbReference>
<dbReference type="SUPFAM" id="SSF55729">
    <property type="entry name" value="Acyl-CoA N-acyltransferases (Nat)"/>
    <property type="match status" value="1"/>
</dbReference>
<dbReference type="AlphaFoldDB" id="A0A934RSW6"/>
<proteinExistence type="predicted"/>
<dbReference type="Proteomes" id="UP000617628">
    <property type="component" value="Unassembled WGS sequence"/>
</dbReference>
<dbReference type="CDD" id="cd04301">
    <property type="entry name" value="NAT_SF"/>
    <property type="match status" value="1"/>
</dbReference>